<dbReference type="SMART" id="SM00342">
    <property type="entry name" value="HTH_ARAC"/>
    <property type="match status" value="1"/>
</dbReference>
<evidence type="ECO:0000256" key="3">
    <source>
        <dbReference type="ARBA" id="ARBA00023163"/>
    </source>
</evidence>
<dbReference type="Pfam" id="PF12833">
    <property type="entry name" value="HTH_18"/>
    <property type="match status" value="1"/>
</dbReference>
<dbReference type="AlphaFoldDB" id="A0A3B0RPL0"/>
<name>A0A3B0RPL0_9ZZZZ</name>
<accession>A0A3B0RPL0</accession>
<organism evidence="5">
    <name type="scientific">hydrothermal vent metagenome</name>
    <dbReference type="NCBI Taxonomy" id="652676"/>
    <lineage>
        <taxon>unclassified sequences</taxon>
        <taxon>metagenomes</taxon>
        <taxon>ecological metagenomes</taxon>
    </lineage>
</organism>
<evidence type="ECO:0000313" key="5">
    <source>
        <dbReference type="EMBL" id="VAV95494.1"/>
    </source>
</evidence>
<dbReference type="GO" id="GO:0003700">
    <property type="term" value="F:DNA-binding transcription factor activity"/>
    <property type="evidence" value="ECO:0007669"/>
    <property type="project" value="InterPro"/>
</dbReference>
<evidence type="ECO:0000256" key="2">
    <source>
        <dbReference type="ARBA" id="ARBA00023125"/>
    </source>
</evidence>
<dbReference type="EMBL" id="UOEG01000133">
    <property type="protein sequence ID" value="VAV95494.1"/>
    <property type="molecule type" value="Genomic_DNA"/>
</dbReference>
<gene>
    <name evidence="5" type="ORF">MNBD_ALPHA07-684</name>
</gene>
<evidence type="ECO:0000256" key="1">
    <source>
        <dbReference type="ARBA" id="ARBA00023015"/>
    </source>
</evidence>
<dbReference type="InterPro" id="IPR009057">
    <property type="entry name" value="Homeodomain-like_sf"/>
</dbReference>
<keyword evidence="3" id="KW-0804">Transcription</keyword>
<dbReference type="GO" id="GO:0043565">
    <property type="term" value="F:sequence-specific DNA binding"/>
    <property type="evidence" value="ECO:0007669"/>
    <property type="project" value="InterPro"/>
</dbReference>
<dbReference type="InterPro" id="IPR018060">
    <property type="entry name" value="HTH_AraC"/>
</dbReference>
<dbReference type="PANTHER" id="PTHR43280:SF32">
    <property type="entry name" value="TRANSCRIPTIONAL REGULATORY PROTEIN"/>
    <property type="match status" value="1"/>
</dbReference>
<dbReference type="Gene3D" id="1.10.10.60">
    <property type="entry name" value="Homeodomain-like"/>
    <property type="match status" value="1"/>
</dbReference>
<proteinExistence type="predicted"/>
<feature type="domain" description="HTH araC/xylS-type" evidence="4">
    <location>
        <begin position="171"/>
        <end position="269"/>
    </location>
</feature>
<dbReference type="InterPro" id="IPR037923">
    <property type="entry name" value="HTH-like"/>
</dbReference>
<dbReference type="PROSITE" id="PS01124">
    <property type="entry name" value="HTH_ARAC_FAMILY_2"/>
    <property type="match status" value="1"/>
</dbReference>
<dbReference type="PANTHER" id="PTHR43280">
    <property type="entry name" value="ARAC-FAMILY TRANSCRIPTIONAL REGULATOR"/>
    <property type="match status" value="1"/>
</dbReference>
<keyword evidence="1" id="KW-0805">Transcription regulation</keyword>
<dbReference type="SUPFAM" id="SSF51215">
    <property type="entry name" value="Regulatory protein AraC"/>
    <property type="match status" value="1"/>
</dbReference>
<protein>
    <recommendedName>
        <fullName evidence="4">HTH araC/xylS-type domain-containing protein</fullName>
    </recommendedName>
</protein>
<keyword evidence="2" id="KW-0238">DNA-binding</keyword>
<evidence type="ECO:0000259" key="4">
    <source>
        <dbReference type="PROSITE" id="PS01124"/>
    </source>
</evidence>
<reference evidence="5" key="1">
    <citation type="submission" date="2018-06" db="EMBL/GenBank/DDBJ databases">
        <authorList>
            <person name="Zhirakovskaya E."/>
        </authorList>
    </citation>
    <scope>NUCLEOTIDE SEQUENCE</scope>
</reference>
<dbReference type="SUPFAM" id="SSF46689">
    <property type="entry name" value="Homeodomain-like"/>
    <property type="match status" value="1"/>
</dbReference>
<sequence>MNKPMIIPSAEALKIQVLTLAQWTKGCTWRAELQHSSEAHALVHVTRGQGLCTIMGKRRGIGVNNVMIIPAGNMFSIELGRAGFGQVCLIPPGGLTMLADEPVHLRLRDVSEQAELTAIFDVLQREQSTARLFMDEAMQAHASLLSIWLRRTLDCEGGDRCKIPAAERLINAYAAVIERDFKTGKPMAEYARILGVTPTHLARCCRQVSGLSAAEMITRRTLYAALEMLEETREPIRQIARLLGFNSAAYFSRFISHHTGNTPSALRKAGSTKVLA</sequence>